<evidence type="ECO:0000256" key="1">
    <source>
        <dbReference type="ARBA" id="ARBA00009830"/>
    </source>
</evidence>
<dbReference type="SUPFAM" id="SSF56925">
    <property type="entry name" value="OMPA-like"/>
    <property type="match status" value="1"/>
</dbReference>
<dbReference type="GO" id="GO:0009279">
    <property type="term" value="C:cell outer membrane"/>
    <property type="evidence" value="ECO:0007669"/>
    <property type="project" value="UniProtKB-ARBA"/>
</dbReference>
<dbReference type="Proteomes" id="UP000279799">
    <property type="component" value="Chromosome"/>
</dbReference>
<keyword evidence="5" id="KW-1185">Reference proteome</keyword>
<sequence length="204" mass="22961">MKKLLLTTAMVALAATTVAHAEPRIFTQVDLGMTSLRTHDHDDYNLHKNAFSQRIAAGLDFQNGSRLALDVTRYGQLKDHYRDSDEDIQVYKQYHYDDIYEETVKSDVYGMGVTYTYAIPVNFALHPYVGGRLGFTNIRIKDEEKTIFGTSSETDSETRFSYGALAGVEYNITPNVTIGAGAEYSRLTSYLDSLSANGFLRYTF</sequence>
<dbReference type="EMBL" id="LR134510">
    <property type="protein sequence ID" value="VEJ09968.1"/>
    <property type="molecule type" value="Genomic_DNA"/>
</dbReference>
<keyword evidence="2" id="KW-0732">Signal</keyword>
<proteinExistence type="inferred from homology"/>
<organism evidence="4 5">
    <name type="scientific">Actinobacillus delphinicola</name>
    <dbReference type="NCBI Taxonomy" id="51161"/>
    <lineage>
        <taxon>Bacteria</taxon>
        <taxon>Pseudomonadati</taxon>
        <taxon>Pseudomonadota</taxon>
        <taxon>Gammaproteobacteria</taxon>
        <taxon>Pasteurellales</taxon>
        <taxon>Pasteurellaceae</taxon>
        <taxon>Actinobacillus</taxon>
    </lineage>
</organism>
<dbReference type="InterPro" id="IPR011250">
    <property type="entry name" value="OMP/PagP_B-barrel"/>
</dbReference>
<accession>A0A448TVK8</accession>
<comment type="similarity">
    <text evidence="1">Belongs to the opacity porin family.</text>
</comment>
<dbReference type="KEGG" id="adp:NCTC12871_01459"/>
<dbReference type="AlphaFoldDB" id="A0A448TVK8"/>
<dbReference type="GO" id="GO:0015288">
    <property type="term" value="F:porin activity"/>
    <property type="evidence" value="ECO:0007669"/>
    <property type="project" value="InterPro"/>
</dbReference>
<evidence type="ECO:0000259" key="3">
    <source>
        <dbReference type="Pfam" id="PF02462"/>
    </source>
</evidence>
<dbReference type="InterPro" id="IPR003394">
    <property type="entry name" value="Porin_opacity"/>
</dbReference>
<evidence type="ECO:0000313" key="4">
    <source>
        <dbReference type="EMBL" id="VEJ09968.1"/>
    </source>
</evidence>
<reference evidence="4 5" key="1">
    <citation type="submission" date="2018-12" db="EMBL/GenBank/DDBJ databases">
        <authorList>
            <consortium name="Pathogen Informatics"/>
        </authorList>
    </citation>
    <scope>NUCLEOTIDE SEQUENCE [LARGE SCALE GENOMIC DNA]</scope>
    <source>
        <strain evidence="4 5">NCTC12871</strain>
    </source>
</reference>
<dbReference type="Gene3D" id="2.40.160.20">
    <property type="match status" value="1"/>
</dbReference>
<dbReference type="OrthoDB" id="6648740at2"/>
<evidence type="ECO:0000313" key="5">
    <source>
        <dbReference type="Proteomes" id="UP000279799"/>
    </source>
</evidence>
<name>A0A448TVK8_9PAST</name>
<protein>
    <submittedName>
        <fullName evidence="4">Porin opacity type</fullName>
    </submittedName>
</protein>
<dbReference type="RefSeq" id="WP_126600325.1">
    <property type="nucleotide sequence ID" value="NZ_LR134510.1"/>
</dbReference>
<feature type="domain" description="Porin opacity type" evidence="3">
    <location>
        <begin position="58"/>
        <end position="189"/>
    </location>
</feature>
<feature type="chain" id="PRO_5019052373" evidence="2">
    <location>
        <begin position="22"/>
        <end position="204"/>
    </location>
</feature>
<evidence type="ECO:0000256" key="2">
    <source>
        <dbReference type="SAM" id="SignalP"/>
    </source>
</evidence>
<feature type="signal peptide" evidence="2">
    <location>
        <begin position="1"/>
        <end position="21"/>
    </location>
</feature>
<dbReference type="Pfam" id="PF02462">
    <property type="entry name" value="Opacity"/>
    <property type="match status" value="1"/>
</dbReference>
<gene>
    <name evidence="4" type="ORF">NCTC12871_01459</name>
</gene>